<evidence type="ECO:0000256" key="2">
    <source>
        <dbReference type="SAM" id="SignalP"/>
    </source>
</evidence>
<feature type="chain" id="PRO_5038926951" evidence="2">
    <location>
        <begin position="28"/>
        <end position="146"/>
    </location>
</feature>
<evidence type="ECO:0000256" key="1">
    <source>
        <dbReference type="SAM" id="MobiDB-lite"/>
    </source>
</evidence>
<reference evidence="3 4" key="1">
    <citation type="journal article" date="2015" name="Stand. Genomic Sci.">
        <title>Genomic Encyclopedia of Bacterial and Archaeal Type Strains, Phase III: the genomes of soil and plant-associated and newly described type strains.</title>
        <authorList>
            <person name="Whitman W.B."/>
            <person name="Woyke T."/>
            <person name="Klenk H.P."/>
            <person name="Zhou Y."/>
            <person name="Lilburn T.G."/>
            <person name="Beck B.J."/>
            <person name="De Vos P."/>
            <person name="Vandamme P."/>
            <person name="Eisen J.A."/>
            <person name="Garrity G."/>
            <person name="Hugenholtz P."/>
            <person name="Kyrpides N.C."/>
        </authorList>
    </citation>
    <scope>NUCLEOTIDE SEQUENCE [LARGE SCALE GENOMIC DNA]</scope>
    <source>
        <strain evidence="3 4">CV2</strain>
    </source>
</reference>
<name>A0A4Q7LV42_9MICO</name>
<dbReference type="AlphaFoldDB" id="A0A4Q7LV42"/>
<dbReference type="EMBL" id="SGWW01000002">
    <property type="protein sequence ID" value="RZS57778.1"/>
    <property type="molecule type" value="Genomic_DNA"/>
</dbReference>
<gene>
    <name evidence="3" type="ORF">EV141_1498</name>
</gene>
<sequence>MTATRLRRHVIAVVCAIVLATAGCAVPADGDAPAADAPAPTPTPTPTPAATLGECGSAPDENTPGDYPAANLPAVEQRTAELVGYFEAVDGRYCIDAAGEITYFLIYDFAEDGFHTLDVCGSVFTYFEGDFEGAAVVYTDATARCG</sequence>
<keyword evidence="2" id="KW-0732">Signal</keyword>
<dbReference type="RefSeq" id="WP_130485304.1">
    <property type="nucleotide sequence ID" value="NZ_SGWW01000002.1"/>
</dbReference>
<dbReference type="Proteomes" id="UP000293519">
    <property type="component" value="Unassembled WGS sequence"/>
</dbReference>
<feature type="region of interest" description="Disordered" evidence="1">
    <location>
        <begin position="32"/>
        <end position="68"/>
    </location>
</feature>
<evidence type="ECO:0000313" key="4">
    <source>
        <dbReference type="Proteomes" id="UP000293519"/>
    </source>
</evidence>
<evidence type="ECO:0000313" key="3">
    <source>
        <dbReference type="EMBL" id="RZS57778.1"/>
    </source>
</evidence>
<proteinExistence type="predicted"/>
<accession>A0A4Q7LV42</accession>
<protein>
    <submittedName>
        <fullName evidence="3">Uncharacterized protein</fullName>
    </submittedName>
</protein>
<organism evidence="3 4">
    <name type="scientific">Microcella putealis</name>
    <dbReference type="NCBI Taxonomy" id="337005"/>
    <lineage>
        <taxon>Bacteria</taxon>
        <taxon>Bacillati</taxon>
        <taxon>Actinomycetota</taxon>
        <taxon>Actinomycetes</taxon>
        <taxon>Micrococcales</taxon>
        <taxon>Microbacteriaceae</taxon>
        <taxon>Microcella</taxon>
    </lineage>
</organism>
<dbReference type="PROSITE" id="PS51257">
    <property type="entry name" value="PROKAR_LIPOPROTEIN"/>
    <property type="match status" value="1"/>
</dbReference>
<keyword evidence="4" id="KW-1185">Reference proteome</keyword>
<feature type="signal peptide" evidence="2">
    <location>
        <begin position="1"/>
        <end position="27"/>
    </location>
</feature>
<comment type="caution">
    <text evidence="3">The sequence shown here is derived from an EMBL/GenBank/DDBJ whole genome shotgun (WGS) entry which is preliminary data.</text>
</comment>